<feature type="domain" description="Response regulatory" evidence="6">
    <location>
        <begin position="5"/>
        <end position="120"/>
    </location>
</feature>
<evidence type="ECO:0000313" key="8">
    <source>
        <dbReference type="Proteomes" id="UP000480266"/>
    </source>
</evidence>
<dbReference type="PROSITE" id="PS50043">
    <property type="entry name" value="HTH_LUXR_2"/>
    <property type="match status" value="1"/>
</dbReference>
<dbReference type="InterPro" id="IPR001789">
    <property type="entry name" value="Sig_transdc_resp-reg_receiver"/>
</dbReference>
<dbReference type="GO" id="GO:0000160">
    <property type="term" value="P:phosphorelay signal transduction system"/>
    <property type="evidence" value="ECO:0007669"/>
    <property type="project" value="InterPro"/>
</dbReference>
<dbReference type="GO" id="GO:0003677">
    <property type="term" value="F:DNA binding"/>
    <property type="evidence" value="ECO:0007669"/>
    <property type="project" value="UniProtKB-KW"/>
</dbReference>
<keyword evidence="2" id="KW-0238">DNA-binding</keyword>
<dbReference type="SUPFAM" id="SSF46894">
    <property type="entry name" value="C-terminal effector domain of the bipartite response regulators"/>
    <property type="match status" value="1"/>
</dbReference>
<protein>
    <submittedName>
        <fullName evidence="7">Response regulator transcription factor</fullName>
    </submittedName>
</protein>
<evidence type="ECO:0000256" key="3">
    <source>
        <dbReference type="ARBA" id="ARBA00023163"/>
    </source>
</evidence>
<dbReference type="Proteomes" id="UP000480266">
    <property type="component" value="Unassembled WGS sequence"/>
</dbReference>
<dbReference type="Pfam" id="PF00072">
    <property type="entry name" value="Response_reg"/>
    <property type="match status" value="1"/>
</dbReference>
<dbReference type="InterPro" id="IPR011006">
    <property type="entry name" value="CheY-like_superfamily"/>
</dbReference>
<gene>
    <name evidence="7" type="ORF">G4V63_04725</name>
</gene>
<keyword evidence="8" id="KW-1185">Reference proteome</keyword>
<accession>A0A7C9VCQ1</accession>
<dbReference type="Gene3D" id="3.40.50.2300">
    <property type="match status" value="1"/>
</dbReference>
<dbReference type="InterPro" id="IPR016032">
    <property type="entry name" value="Sig_transdc_resp-reg_C-effctor"/>
</dbReference>
<dbReference type="EMBL" id="JAAMRR010000239">
    <property type="protein sequence ID" value="NGX94547.1"/>
    <property type="molecule type" value="Genomic_DNA"/>
</dbReference>
<evidence type="ECO:0000256" key="1">
    <source>
        <dbReference type="ARBA" id="ARBA00023015"/>
    </source>
</evidence>
<evidence type="ECO:0000256" key="2">
    <source>
        <dbReference type="ARBA" id="ARBA00023125"/>
    </source>
</evidence>
<dbReference type="PRINTS" id="PR00038">
    <property type="entry name" value="HTHLUXR"/>
</dbReference>
<organism evidence="7 8">
    <name type="scientific">Candidatus Afipia apatlaquensis</name>
    <dbReference type="NCBI Taxonomy" id="2712852"/>
    <lineage>
        <taxon>Bacteria</taxon>
        <taxon>Pseudomonadati</taxon>
        <taxon>Pseudomonadota</taxon>
        <taxon>Alphaproteobacteria</taxon>
        <taxon>Hyphomicrobiales</taxon>
        <taxon>Nitrobacteraceae</taxon>
        <taxon>Afipia</taxon>
    </lineage>
</organism>
<feature type="domain" description="HTH luxR-type" evidence="5">
    <location>
        <begin position="146"/>
        <end position="211"/>
    </location>
</feature>
<evidence type="ECO:0000259" key="6">
    <source>
        <dbReference type="PROSITE" id="PS50110"/>
    </source>
</evidence>
<dbReference type="PROSITE" id="PS50110">
    <property type="entry name" value="RESPONSE_REGULATORY"/>
    <property type="match status" value="1"/>
</dbReference>
<dbReference type="PANTHER" id="PTHR44688">
    <property type="entry name" value="DNA-BINDING TRANSCRIPTIONAL ACTIVATOR DEVR_DOSR"/>
    <property type="match status" value="1"/>
</dbReference>
<reference evidence="7" key="1">
    <citation type="submission" date="2020-02" db="EMBL/GenBank/DDBJ databases">
        <title>Draft genome sequence of Candidatus Afipia apatlaquensis IBT-C3, a potential strain for decolorization of textile dyes.</title>
        <authorList>
            <person name="Sanchez-Reyes A."/>
            <person name="Breton-Deval L."/>
            <person name="Mangelson H."/>
            <person name="Sanchez-Flores A."/>
        </authorList>
    </citation>
    <scope>NUCLEOTIDE SEQUENCE [LARGE SCALE GENOMIC DNA]</scope>
    <source>
        <strain evidence="7">IBT-C3</strain>
    </source>
</reference>
<dbReference type="AlphaFoldDB" id="A0A7C9VCQ1"/>
<evidence type="ECO:0000259" key="5">
    <source>
        <dbReference type="PROSITE" id="PS50043"/>
    </source>
</evidence>
<sequence>MRCVRVVIADRNPLILQGLADLLNAQKNFKVIAACVSSSECIQIVRAESPDIALIETMFSIPGLDILAAIASASILTRVVFFAASAKLRELISVSSDASYGLLLKDTTLVHCLRHVAAGQRSVYRPRPDDENVSLGQRYSARADTSSQSLACLTEREREIMHEISKGFSNKEAARRLNISEGTVKIHLHHIYHKLSIRNRAALVAMAITYSEPTWLMV</sequence>
<dbReference type="PANTHER" id="PTHR44688:SF16">
    <property type="entry name" value="DNA-BINDING TRANSCRIPTIONAL ACTIVATOR DEVR_DOSR"/>
    <property type="match status" value="1"/>
</dbReference>
<dbReference type="CDD" id="cd06170">
    <property type="entry name" value="LuxR_C_like"/>
    <property type="match status" value="1"/>
</dbReference>
<proteinExistence type="predicted"/>
<keyword evidence="3" id="KW-0804">Transcription</keyword>
<comment type="caution">
    <text evidence="7">The sequence shown here is derived from an EMBL/GenBank/DDBJ whole genome shotgun (WGS) entry which is preliminary data.</text>
</comment>
<keyword evidence="1" id="KW-0805">Transcription regulation</keyword>
<dbReference type="SMART" id="SM00421">
    <property type="entry name" value="HTH_LUXR"/>
    <property type="match status" value="1"/>
</dbReference>
<dbReference type="Pfam" id="PF00196">
    <property type="entry name" value="GerE"/>
    <property type="match status" value="1"/>
</dbReference>
<name>A0A7C9VCQ1_9BRAD</name>
<dbReference type="InterPro" id="IPR000792">
    <property type="entry name" value="Tscrpt_reg_LuxR_C"/>
</dbReference>
<evidence type="ECO:0000256" key="4">
    <source>
        <dbReference type="PROSITE-ProRule" id="PRU00169"/>
    </source>
</evidence>
<dbReference type="GO" id="GO:0006355">
    <property type="term" value="P:regulation of DNA-templated transcription"/>
    <property type="evidence" value="ECO:0007669"/>
    <property type="project" value="InterPro"/>
</dbReference>
<dbReference type="SUPFAM" id="SSF52172">
    <property type="entry name" value="CheY-like"/>
    <property type="match status" value="1"/>
</dbReference>
<evidence type="ECO:0000313" key="7">
    <source>
        <dbReference type="EMBL" id="NGX94547.1"/>
    </source>
</evidence>
<comment type="caution">
    <text evidence="4">Lacks conserved residue(s) required for the propagation of feature annotation.</text>
</comment>